<evidence type="ECO:0000313" key="2">
    <source>
        <dbReference type="Proteomes" id="UP000481043"/>
    </source>
</evidence>
<name>A0A6M0Q4Z2_9BACI</name>
<protein>
    <submittedName>
        <fullName evidence="1">Uncharacterized protein</fullName>
    </submittedName>
</protein>
<dbReference type="EMBL" id="JAAIWM010000002">
    <property type="protein sequence ID" value="NEY71303.1"/>
    <property type="molecule type" value="Genomic_DNA"/>
</dbReference>
<comment type="caution">
    <text evidence="1">The sequence shown here is derived from an EMBL/GenBank/DDBJ whole genome shotgun (WGS) entry which is preliminary data.</text>
</comment>
<evidence type="ECO:0000313" key="1">
    <source>
        <dbReference type="EMBL" id="NEY71303.1"/>
    </source>
</evidence>
<accession>A0A6M0Q4Z2</accession>
<proteinExistence type="predicted"/>
<dbReference type="RefSeq" id="WP_163178765.1">
    <property type="nucleotide sequence ID" value="NZ_JAAIWM010000002.1"/>
</dbReference>
<dbReference type="Proteomes" id="UP000481043">
    <property type="component" value="Unassembled WGS sequence"/>
</dbReference>
<organism evidence="1 2">
    <name type="scientific">Bacillus mesophilus</name>
    <dbReference type="NCBI Taxonomy" id="1808955"/>
    <lineage>
        <taxon>Bacteria</taxon>
        <taxon>Bacillati</taxon>
        <taxon>Bacillota</taxon>
        <taxon>Bacilli</taxon>
        <taxon>Bacillales</taxon>
        <taxon>Bacillaceae</taxon>
        <taxon>Bacillus</taxon>
    </lineage>
</organism>
<reference evidence="1 2" key="1">
    <citation type="submission" date="2020-02" db="EMBL/GenBank/DDBJ databases">
        <title>Bacillus aquiflavi sp. nov., isolated from yellow water of strong flavor Chinese baijiu in Yibin region of China.</title>
        <authorList>
            <person name="Xie J."/>
        </authorList>
    </citation>
    <scope>NUCLEOTIDE SEQUENCE [LARGE SCALE GENOMIC DNA]</scope>
    <source>
        <strain evidence="1 2">SA4</strain>
    </source>
</reference>
<sequence>MKKIFYFFVFILVLLTGCAFQGNEEIVWYETKEQAIDEGLQLEGITREEILSIEELDGETIVFYEYDKSLGVASITQSAQGYSWYRSRGYTDLEGVAPFSTAGFEYETKSGLNVPVLVGKAFDQSITKMKLIESNAEKELEVFDKSRLFFSILKLPFSSIEIKPVK</sequence>
<keyword evidence="2" id="KW-1185">Reference proteome</keyword>
<dbReference type="AlphaFoldDB" id="A0A6M0Q4Z2"/>
<dbReference type="PROSITE" id="PS51257">
    <property type="entry name" value="PROKAR_LIPOPROTEIN"/>
    <property type="match status" value="1"/>
</dbReference>
<gene>
    <name evidence="1" type="ORF">G4D63_06055</name>
</gene>